<feature type="signal peptide" evidence="4">
    <location>
        <begin position="1"/>
        <end position="31"/>
    </location>
</feature>
<dbReference type="InterPro" id="IPR005084">
    <property type="entry name" value="CBM6"/>
</dbReference>
<keyword evidence="8" id="KW-1185">Reference proteome</keyword>
<dbReference type="SUPFAM" id="SSF51445">
    <property type="entry name" value="(Trans)glycosidases"/>
    <property type="match status" value="1"/>
</dbReference>
<gene>
    <name evidence="7" type="ORF">Mam01_34870</name>
</gene>
<keyword evidence="2" id="KW-0326">Glycosidase</keyword>
<evidence type="ECO:0000313" key="7">
    <source>
        <dbReference type="EMBL" id="GIH33323.1"/>
    </source>
</evidence>
<feature type="region of interest" description="Disordered" evidence="3">
    <location>
        <begin position="136"/>
        <end position="193"/>
    </location>
</feature>
<evidence type="ECO:0000256" key="3">
    <source>
        <dbReference type="SAM" id="MobiDB-lite"/>
    </source>
</evidence>
<dbReference type="SUPFAM" id="SSF49384">
    <property type="entry name" value="Carbohydrate-binding domain"/>
    <property type="match status" value="1"/>
</dbReference>
<dbReference type="Gene3D" id="2.60.120.260">
    <property type="entry name" value="Galactose-binding domain-like"/>
    <property type="match status" value="1"/>
</dbReference>
<dbReference type="SMART" id="SM00637">
    <property type="entry name" value="CBD_II"/>
    <property type="match status" value="1"/>
</dbReference>
<evidence type="ECO:0000259" key="6">
    <source>
        <dbReference type="PROSITE" id="PS51175"/>
    </source>
</evidence>
<evidence type="ECO:0000256" key="1">
    <source>
        <dbReference type="ARBA" id="ARBA00022801"/>
    </source>
</evidence>
<dbReference type="InterPro" id="IPR008965">
    <property type="entry name" value="CBM2/CBM3_carb-bd_dom_sf"/>
</dbReference>
<evidence type="ECO:0008006" key="9">
    <source>
        <dbReference type="Google" id="ProtNLM"/>
    </source>
</evidence>
<protein>
    <recommendedName>
        <fullName evidence="9">CBM6 domain-containing protein</fullName>
    </recommendedName>
</protein>
<dbReference type="SUPFAM" id="SSF49785">
    <property type="entry name" value="Galactose-binding domain-like"/>
    <property type="match status" value="1"/>
</dbReference>
<accession>A0ABQ4FEU0</accession>
<feature type="chain" id="PRO_5046220599" description="CBM6 domain-containing protein" evidence="4">
    <location>
        <begin position="32"/>
        <end position="729"/>
    </location>
</feature>
<dbReference type="InterPro" id="IPR008979">
    <property type="entry name" value="Galactose-bd-like_sf"/>
</dbReference>
<feature type="region of interest" description="Disordered" evidence="3">
    <location>
        <begin position="236"/>
        <end position="255"/>
    </location>
</feature>
<evidence type="ECO:0000256" key="4">
    <source>
        <dbReference type="SAM" id="SignalP"/>
    </source>
</evidence>
<proteinExistence type="predicted"/>
<dbReference type="InterPro" id="IPR018087">
    <property type="entry name" value="Glyco_hydro_5_CS"/>
</dbReference>
<organism evidence="7 8">
    <name type="scientific">Microbispora amethystogenes</name>
    <dbReference type="NCBI Taxonomy" id="1427754"/>
    <lineage>
        <taxon>Bacteria</taxon>
        <taxon>Bacillati</taxon>
        <taxon>Actinomycetota</taxon>
        <taxon>Actinomycetes</taxon>
        <taxon>Streptosporangiales</taxon>
        <taxon>Streptosporangiaceae</taxon>
        <taxon>Microbispora</taxon>
    </lineage>
</organism>
<dbReference type="Proteomes" id="UP000651728">
    <property type="component" value="Unassembled WGS sequence"/>
</dbReference>
<reference evidence="7 8" key="1">
    <citation type="submission" date="2021-01" db="EMBL/GenBank/DDBJ databases">
        <title>Whole genome shotgun sequence of Microbispora amethystogenes NBRC 101907.</title>
        <authorList>
            <person name="Komaki H."/>
            <person name="Tamura T."/>
        </authorList>
    </citation>
    <scope>NUCLEOTIDE SEQUENCE [LARGE SCALE GENOMIC DNA]</scope>
    <source>
        <strain evidence="7 8">NBRC 101907</strain>
    </source>
</reference>
<feature type="domain" description="CBM2" evidence="5">
    <location>
        <begin position="28"/>
        <end position="137"/>
    </location>
</feature>
<dbReference type="EMBL" id="BOOB01000024">
    <property type="protein sequence ID" value="GIH33323.1"/>
    <property type="molecule type" value="Genomic_DNA"/>
</dbReference>
<comment type="caution">
    <text evidence="7">The sequence shown here is derived from an EMBL/GenBank/DDBJ whole genome shotgun (WGS) entry which is preliminary data.</text>
</comment>
<dbReference type="Gene3D" id="3.20.20.80">
    <property type="entry name" value="Glycosidases"/>
    <property type="match status" value="1"/>
</dbReference>
<feature type="compositionally biased region" description="Low complexity" evidence="3">
    <location>
        <begin position="139"/>
        <end position="169"/>
    </location>
</feature>
<feature type="compositionally biased region" description="Pro residues" evidence="3">
    <location>
        <begin position="170"/>
        <end position="189"/>
    </location>
</feature>
<dbReference type="InterPro" id="IPR017853">
    <property type="entry name" value="GH"/>
</dbReference>
<dbReference type="InterPro" id="IPR012291">
    <property type="entry name" value="CBM2_carb-bd_dom_sf"/>
</dbReference>
<dbReference type="RefSeq" id="WP_204286342.1">
    <property type="nucleotide sequence ID" value="NZ_BAABEJ010000013.1"/>
</dbReference>
<name>A0ABQ4FEU0_9ACTN</name>
<dbReference type="Gene3D" id="2.60.40.290">
    <property type="match status" value="1"/>
</dbReference>
<keyword evidence="1" id="KW-0378">Hydrolase</keyword>
<dbReference type="InterPro" id="IPR001919">
    <property type="entry name" value="CBD2"/>
</dbReference>
<sequence length="729" mass="75758">MRLFSHRSGTALAAVLCAGATALTLTPAAQAAAGCQVTYTISSEWPGGFGANVSVDNLGDPISGWKLTWSFGAGQTVTQLWNGSYTQSGAQVTVTDAGYNASIPTGGSAGFGFNGSSTGSNPVPANFALNGTPCTGAVSSPSASPTRSPSASPSASPSQSPSPSASPSASPSPSPSPSVSPSGSPPPTNPVGKVLTVAAGSPFRPVTHVATGGLYGLAENGKPADSTLLPLKVNSLTQPAPGVGQRPNGQPPGGDSLLVAPQATRVGAGEYIRMPDIYSNFPYQWVSWNDWLAKVDTMVRARLNATSVSNILGWELWNEPDWTWKTANAGAFNDGWTRTFRAVRALDTTTPIVGPSISYYNRSWLSSFLSSAKAAGTLPDIICWHELGSPNNIAANIADYRALESSLGISPRRISINEYAATSEVDVPGRIASYVAKFERAGVESAHRAFWYEFGTMNGLVTNNTQPTGTWWLYKWYGDMAGRMVTTTPPNQTGLDGFASYDSTRKIVNVVLGNEAGTNTVRLTGIGALGPSVQVTVESTHTQSRFTSAPAATPISSTVYCVTGDQLLVIVPNMAASDGYHVVVQPAGGVPSYQQRYEAEDGSVFRAQRLTASSASEGGYVGRIDNATSTHSTDSYVDFVVNVPTARTYTMTIGYANGGGATATQGLAVNGGSWGTVSYPATSGWGQFGATTDTTVSLKAGYNVIRLAKGSPGFSGATGNAELDYIQLS</sequence>
<evidence type="ECO:0000313" key="8">
    <source>
        <dbReference type="Proteomes" id="UP000651728"/>
    </source>
</evidence>
<dbReference type="PROSITE" id="PS51175">
    <property type="entry name" value="CBM6"/>
    <property type="match status" value="1"/>
</dbReference>
<dbReference type="Pfam" id="PF00553">
    <property type="entry name" value="CBM_2"/>
    <property type="match status" value="1"/>
</dbReference>
<evidence type="ECO:0000259" key="5">
    <source>
        <dbReference type="PROSITE" id="PS51173"/>
    </source>
</evidence>
<evidence type="ECO:0000256" key="2">
    <source>
        <dbReference type="ARBA" id="ARBA00023295"/>
    </source>
</evidence>
<dbReference type="PROSITE" id="PS51257">
    <property type="entry name" value="PROKAR_LIPOPROTEIN"/>
    <property type="match status" value="1"/>
</dbReference>
<keyword evidence="4" id="KW-0732">Signal</keyword>
<dbReference type="PROSITE" id="PS51173">
    <property type="entry name" value="CBM2"/>
    <property type="match status" value="1"/>
</dbReference>
<dbReference type="PROSITE" id="PS00659">
    <property type="entry name" value="GLYCOSYL_HYDROL_F5"/>
    <property type="match status" value="1"/>
</dbReference>
<feature type="domain" description="CBM6" evidence="6">
    <location>
        <begin position="595"/>
        <end position="729"/>
    </location>
</feature>